<evidence type="ECO:0000313" key="3">
    <source>
        <dbReference type="Proteomes" id="UP000663935"/>
    </source>
</evidence>
<dbReference type="Pfam" id="PF00578">
    <property type="entry name" value="AhpC-TSA"/>
    <property type="match status" value="1"/>
</dbReference>
<feature type="domain" description="Thioredoxin" evidence="1">
    <location>
        <begin position="35"/>
        <end position="170"/>
    </location>
</feature>
<protein>
    <submittedName>
        <fullName evidence="2">Redoxin domain-containing protein</fullName>
    </submittedName>
</protein>
<evidence type="ECO:0000313" key="2">
    <source>
        <dbReference type="EMBL" id="QTD36732.1"/>
    </source>
</evidence>
<proteinExistence type="predicted"/>
<dbReference type="InterPro" id="IPR000866">
    <property type="entry name" value="AhpC/TSA"/>
</dbReference>
<dbReference type="InterPro" id="IPR013766">
    <property type="entry name" value="Thioredoxin_domain"/>
</dbReference>
<dbReference type="InterPro" id="IPR050553">
    <property type="entry name" value="Thioredoxin_ResA/DsbE_sf"/>
</dbReference>
<name>A0ABX7SS84_9FLAO</name>
<sequence>MKKKIRIFVLILIASIFGFLGFKINSKLSHKKEVTARTKTIPSFSFSDTKGNIYSNKNLPNKSVIFIYFNSGCDYCQSEAIKIQERLKDFKEVQLVFVSFEEQEGIIAFAKQYNLHNKENVVFLEDKQGVFSQIFDVNSIPYIVVYDKDKNFLQKFKGATKIDSILAVLK</sequence>
<keyword evidence="3" id="KW-1185">Reference proteome</keyword>
<reference evidence="2 3" key="1">
    <citation type="submission" date="2021-03" db="EMBL/GenBank/DDBJ databases">
        <title>Complete genome of Polaribacter_sp.G4M1.</title>
        <authorList>
            <person name="Jeong S.W."/>
            <person name="Bae J.W."/>
        </authorList>
    </citation>
    <scope>NUCLEOTIDE SEQUENCE [LARGE SCALE GENOMIC DNA]</scope>
    <source>
        <strain evidence="2 3">G4M1</strain>
    </source>
</reference>
<accession>A0ABX7SS84</accession>
<evidence type="ECO:0000259" key="1">
    <source>
        <dbReference type="PROSITE" id="PS51352"/>
    </source>
</evidence>
<dbReference type="EMBL" id="CP071795">
    <property type="protein sequence ID" value="QTD36732.1"/>
    <property type="molecule type" value="Genomic_DNA"/>
</dbReference>
<dbReference type="Proteomes" id="UP000663935">
    <property type="component" value="Chromosome"/>
</dbReference>
<dbReference type="PROSITE" id="PS51352">
    <property type="entry name" value="THIOREDOXIN_2"/>
    <property type="match status" value="1"/>
</dbReference>
<dbReference type="SUPFAM" id="SSF52833">
    <property type="entry name" value="Thioredoxin-like"/>
    <property type="match status" value="1"/>
</dbReference>
<gene>
    <name evidence="2" type="ORF">JL193_11350</name>
</gene>
<organism evidence="2 3">
    <name type="scientific">Polaribacter batillariae</name>
    <dbReference type="NCBI Taxonomy" id="2808900"/>
    <lineage>
        <taxon>Bacteria</taxon>
        <taxon>Pseudomonadati</taxon>
        <taxon>Bacteroidota</taxon>
        <taxon>Flavobacteriia</taxon>
        <taxon>Flavobacteriales</taxon>
        <taxon>Flavobacteriaceae</taxon>
    </lineage>
</organism>
<dbReference type="RefSeq" id="WP_207970914.1">
    <property type="nucleotide sequence ID" value="NZ_CP071795.1"/>
</dbReference>
<dbReference type="Gene3D" id="3.40.30.10">
    <property type="entry name" value="Glutaredoxin"/>
    <property type="match status" value="1"/>
</dbReference>
<dbReference type="PANTHER" id="PTHR42852:SF13">
    <property type="entry name" value="PROTEIN DIPZ"/>
    <property type="match status" value="1"/>
</dbReference>
<dbReference type="PANTHER" id="PTHR42852">
    <property type="entry name" value="THIOL:DISULFIDE INTERCHANGE PROTEIN DSBE"/>
    <property type="match status" value="1"/>
</dbReference>
<dbReference type="InterPro" id="IPR036249">
    <property type="entry name" value="Thioredoxin-like_sf"/>
</dbReference>